<dbReference type="AlphaFoldDB" id="A0AA88ADH8"/>
<dbReference type="SMART" id="SM00108">
    <property type="entry name" value="B_lectin"/>
    <property type="match status" value="1"/>
</dbReference>
<reference evidence="5" key="1">
    <citation type="submission" date="2023-07" db="EMBL/GenBank/DDBJ databases">
        <title>draft genome sequence of fig (Ficus carica).</title>
        <authorList>
            <person name="Takahashi T."/>
            <person name="Nishimura K."/>
        </authorList>
    </citation>
    <scope>NUCLEOTIDE SEQUENCE</scope>
</reference>
<comment type="caution">
    <text evidence="5">The sequence shown here is derived from an EMBL/GenBank/DDBJ whole genome shotgun (WGS) entry which is preliminary data.</text>
</comment>
<evidence type="ECO:0000313" key="5">
    <source>
        <dbReference type="EMBL" id="GMN50300.1"/>
    </source>
</evidence>
<dbReference type="SUPFAM" id="SSF51110">
    <property type="entry name" value="alpha-D-mannose-specific plant lectins"/>
    <property type="match status" value="1"/>
</dbReference>
<dbReference type="Pfam" id="PF08276">
    <property type="entry name" value="PAN_2"/>
    <property type="match status" value="1"/>
</dbReference>
<dbReference type="InterPro" id="IPR036426">
    <property type="entry name" value="Bulb-type_lectin_dom_sf"/>
</dbReference>
<accession>A0AA88ADH8</accession>
<evidence type="ECO:0000313" key="6">
    <source>
        <dbReference type="Proteomes" id="UP001187192"/>
    </source>
</evidence>
<organism evidence="5 6">
    <name type="scientific">Ficus carica</name>
    <name type="common">Common fig</name>
    <dbReference type="NCBI Taxonomy" id="3494"/>
    <lineage>
        <taxon>Eukaryota</taxon>
        <taxon>Viridiplantae</taxon>
        <taxon>Streptophyta</taxon>
        <taxon>Embryophyta</taxon>
        <taxon>Tracheophyta</taxon>
        <taxon>Spermatophyta</taxon>
        <taxon>Magnoliopsida</taxon>
        <taxon>eudicotyledons</taxon>
        <taxon>Gunneridae</taxon>
        <taxon>Pentapetalae</taxon>
        <taxon>rosids</taxon>
        <taxon>fabids</taxon>
        <taxon>Rosales</taxon>
        <taxon>Moraceae</taxon>
        <taxon>Ficeae</taxon>
        <taxon>Ficus</taxon>
    </lineage>
</organism>
<dbReference type="Pfam" id="PF01453">
    <property type="entry name" value="B_lectin"/>
    <property type="match status" value="1"/>
</dbReference>
<sequence>MNMYETAGDWKALPAMAVEVKAVVSRTAVLSIFVLSYFWPSVSHAQANNTIKPGQVLFSSEKLLVSADRRFQLGFFNVSFYSRCLGIRYTNKFYDNIVWVAKPEETPIYGSNASLTLDTDGLLKITRNGGDPIPLNSNQTAPNSVATLENTGNLVVKELDLKGSVKRVLWESFDHPTDTLLPGMKLGKNLRTGKKWILTSWLTEEIPAPGAFTLEYKHTQDGSGGVFVIRRRGELYKTWDYNSGIFGLDSMSYVSNGIESFFNYSRKSGIFGLRLTSDGMISYGNSSYIIIELSDCYGYSVEHGCVEQRSPMCRSSRERLEPRWGRFLQDMSYSNWYTDDGNTSIGLSDCWDRCWKNCSCVGFDTLTSDETGCRFWSKGAKFEQNNDGIGTRIYVLNSSFPDKSESDNGFDNKWWIWLIISTAAVMVV</sequence>
<dbReference type="InterPro" id="IPR003609">
    <property type="entry name" value="Pan_app"/>
</dbReference>
<dbReference type="InterPro" id="IPR001480">
    <property type="entry name" value="Bulb-type_lectin_dom"/>
</dbReference>
<evidence type="ECO:0000256" key="1">
    <source>
        <dbReference type="ARBA" id="ARBA00022729"/>
    </source>
</evidence>
<dbReference type="EMBL" id="BTGU01000033">
    <property type="protein sequence ID" value="GMN50300.1"/>
    <property type="molecule type" value="Genomic_DNA"/>
</dbReference>
<keyword evidence="3" id="KW-0325">Glycoprotein</keyword>
<evidence type="ECO:0000259" key="4">
    <source>
        <dbReference type="PROSITE" id="PS50927"/>
    </source>
</evidence>
<dbReference type="PANTHER" id="PTHR32444">
    <property type="entry name" value="BULB-TYPE LECTIN DOMAIN-CONTAINING PROTEIN"/>
    <property type="match status" value="1"/>
</dbReference>
<evidence type="ECO:0000256" key="3">
    <source>
        <dbReference type="ARBA" id="ARBA00023180"/>
    </source>
</evidence>
<name>A0AA88ADH8_FICCA</name>
<gene>
    <name evidence="5" type="ORF">TIFTF001_019459</name>
</gene>
<evidence type="ECO:0000256" key="2">
    <source>
        <dbReference type="ARBA" id="ARBA00023157"/>
    </source>
</evidence>
<dbReference type="Proteomes" id="UP001187192">
    <property type="component" value="Unassembled WGS sequence"/>
</dbReference>
<feature type="domain" description="Bulb-type lectin" evidence="4">
    <location>
        <begin position="48"/>
        <end position="169"/>
    </location>
</feature>
<keyword evidence="6" id="KW-1185">Reference proteome</keyword>
<dbReference type="PROSITE" id="PS50927">
    <property type="entry name" value="BULB_LECTIN"/>
    <property type="match status" value="1"/>
</dbReference>
<dbReference type="PANTHER" id="PTHR32444:SF128">
    <property type="entry name" value="CURCULIN-LIKE (MANNOSE-BINDING) LECTIN FAMILY PROTEIN"/>
    <property type="match status" value="1"/>
</dbReference>
<keyword evidence="1" id="KW-0732">Signal</keyword>
<dbReference type="CDD" id="cd00028">
    <property type="entry name" value="B_lectin"/>
    <property type="match status" value="1"/>
</dbReference>
<keyword evidence="2" id="KW-1015">Disulfide bond</keyword>
<protein>
    <recommendedName>
        <fullName evidence="4">Bulb-type lectin domain-containing protein</fullName>
    </recommendedName>
</protein>
<proteinExistence type="predicted"/>
<dbReference type="Gene3D" id="2.90.10.10">
    <property type="entry name" value="Bulb-type lectin domain"/>
    <property type="match status" value="1"/>
</dbReference>